<name>A0A9I9EL04_CUCME</name>
<organism evidence="1">
    <name type="scientific">Cucumis melo</name>
    <name type="common">Muskmelon</name>
    <dbReference type="NCBI Taxonomy" id="3656"/>
    <lineage>
        <taxon>Eukaryota</taxon>
        <taxon>Viridiplantae</taxon>
        <taxon>Streptophyta</taxon>
        <taxon>Embryophyta</taxon>
        <taxon>Tracheophyta</taxon>
        <taxon>Spermatophyta</taxon>
        <taxon>Magnoliopsida</taxon>
        <taxon>eudicotyledons</taxon>
        <taxon>Gunneridae</taxon>
        <taxon>Pentapetalae</taxon>
        <taxon>rosids</taxon>
        <taxon>fabids</taxon>
        <taxon>Cucurbitales</taxon>
        <taxon>Cucurbitaceae</taxon>
        <taxon>Benincaseae</taxon>
        <taxon>Cucumis</taxon>
    </lineage>
</organism>
<reference evidence="1" key="1">
    <citation type="submission" date="2023-03" db="UniProtKB">
        <authorList>
            <consortium name="EnsemblPlants"/>
        </authorList>
    </citation>
    <scope>IDENTIFICATION</scope>
</reference>
<proteinExistence type="predicted"/>
<evidence type="ECO:0000313" key="1">
    <source>
        <dbReference type="EnsemblPlants" id="MELO3C035235.2.1"/>
    </source>
</evidence>
<dbReference type="AlphaFoldDB" id="A0A9I9EL04"/>
<sequence length="89" mass="9929">MKNQTNGKLDMAMFTGVVRRYELVNQVVDPPKDHGLPKAIMIIGLYNQIIGGGRTLGQGGSDKVKEDKCSRIKIPKYKRKRLQLVVSTS</sequence>
<dbReference type="EnsemblPlants" id="MELO3C035235.2.1">
    <property type="protein sequence ID" value="MELO3C035235.2.1"/>
    <property type="gene ID" value="MELO3C035235.2"/>
</dbReference>
<dbReference type="Gramene" id="MELO3C035235.2.1">
    <property type="protein sequence ID" value="MELO3C035235.2.1"/>
    <property type="gene ID" value="MELO3C035235.2"/>
</dbReference>
<protein>
    <submittedName>
        <fullName evidence="1">Uncharacterized protein</fullName>
    </submittedName>
</protein>
<accession>A0A9I9EL04</accession>